<dbReference type="Pfam" id="PF13460">
    <property type="entry name" value="NAD_binding_10"/>
    <property type="match status" value="1"/>
</dbReference>
<dbReference type="GO" id="GO:0005737">
    <property type="term" value="C:cytoplasm"/>
    <property type="evidence" value="ECO:0007669"/>
    <property type="project" value="TreeGrafter"/>
</dbReference>
<dbReference type="AlphaFoldDB" id="A0A6A6UG04"/>
<evidence type="ECO:0000313" key="2">
    <source>
        <dbReference type="EMBL" id="KAF2670740.1"/>
    </source>
</evidence>
<dbReference type="InterPro" id="IPR016040">
    <property type="entry name" value="NAD(P)-bd_dom"/>
</dbReference>
<gene>
    <name evidence="2" type="ORF">BT63DRAFT_370872</name>
</gene>
<evidence type="ECO:0000313" key="3">
    <source>
        <dbReference type="Proteomes" id="UP000799302"/>
    </source>
</evidence>
<dbReference type="SUPFAM" id="SSF51735">
    <property type="entry name" value="NAD(P)-binding Rossmann-fold domains"/>
    <property type="match status" value="1"/>
</dbReference>
<dbReference type="EMBL" id="MU004233">
    <property type="protein sequence ID" value="KAF2670740.1"/>
    <property type="molecule type" value="Genomic_DNA"/>
</dbReference>
<evidence type="ECO:0000259" key="1">
    <source>
        <dbReference type="Pfam" id="PF13460"/>
    </source>
</evidence>
<dbReference type="PANTHER" id="PTHR48079:SF6">
    <property type="entry name" value="NAD(P)-BINDING DOMAIN-CONTAINING PROTEIN-RELATED"/>
    <property type="match status" value="1"/>
</dbReference>
<dbReference type="OrthoDB" id="2130169at2759"/>
<dbReference type="PANTHER" id="PTHR48079">
    <property type="entry name" value="PROTEIN YEEZ"/>
    <property type="match status" value="1"/>
</dbReference>
<reference evidence="2" key="1">
    <citation type="journal article" date="2020" name="Stud. Mycol.">
        <title>101 Dothideomycetes genomes: a test case for predicting lifestyles and emergence of pathogens.</title>
        <authorList>
            <person name="Haridas S."/>
            <person name="Albert R."/>
            <person name="Binder M."/>
            <person name="Bloem J."/>
            <person name="Labutti K."/>
            <person name="Salamov A."/>
            <person name="Andreopoulos B."/>
            <person name="Baker S."/>
            <person name="Barry K."/>
            <person name="Bills G."/>
            <person name="Bluhm B."/>
            <person name="Cannon C."/>
            <person name="Castanera R."/>
            <person name="Culley D."/>
            <person name="Daum C."/>
            <person name="Ezra D."/>
            <person name="Gonzalez J."/>
            <person name="Henrissat B."/>
            <person name="Kuo A."/>
            <person name="Liang C."/>
            <person name="Lipzen A."/>
            <person name="Lutzoni F."/>
            <person name="Magnuson J."/>
            <person name="Mondo S."/>
            <person name="Nolan M."/>
            <person name="Ohm R."/>
            <person name="Pangilinan J."/>
            <person name="Park H.-J."/>
            <person name="Ramirez L."/>
            <person name="Alfaro M."/>
            <person name="Sun H."/>
            <person name="Tritt A."/>
            <person name="Yoshinaga Y."/>
            <person name="Zwiers L.-H."/>
            <person name="Turgeon B."/>
            <person name="Goodwin S."/>
            <person name="Spatafora J."/>
            <person name="Crous P."/>
            <person name="Grigoriev I."/>
        </authorList>
    </citation>
    <scope>NUCLEOTIDE SEQUENCE</scope>
    <source>
        <strain evidence="2">CBS 115976</strain>
    </source>
</reference>
<proteinExistence type="predicted"/>
<organism evidence="2 3">
    <name type="scientific">Microthyrium microscopicum</name>
    <dbReference type="NCBI Taxonomy" id="703497"/>
    <lineage>
        <taxon>Eukaryota</taxon>
        <taxon>Fungi</taxon>
        <taxon>Dikarya</taxon>
        <taxon>Ascomycota</taxon>
        <taxon>Pezizomycotina</taxon>
        <taxon>Dothideomycetes</taxon>
        <taxon>Dothideomycetes incertae sedis</taxon>
        <taxon>Microthyriales</taxon>
        <taxon>Microthyriaceae</taxon>
        <taxon>Microthyrium</taxon>
    </lineage>
</organism>
<accession>A0A6A6UG04</accession>
<name>A0A6A6UG04_9PEZI</name>
<feature type="domain" description="NAD(P)-binding" evidence="1">
    <location>
        <begin position="11"/>
        <end position="131"/>
    </location>
</feature>
<dbReference type="GO" id="GO:0004029">
    <property type="term" value="F:aldehyde dehydrogenase (NAD+) activity"/>
    <property type="evidence" value="ECO:0007669"/>
    <property type="project" value="TreeGrafter"/>
</dbReference>
<protein>
    <submittedName>
        <fullName evidence="2">NAD(P)-binding protein</fullName>
    </submittedName>
</protein>
<dbReference type="InterPro" id="IPR036291">
    <property type="entry name" value="NAD(P)-bd_dom_sf"/>
</dbReference>
<dbReference type="Gene3D" id="3.40.50.720">
    <property type="entry name" value="NAD(P)-binding Rossmann-like Domain"/>
    <property type="match status" value="1"/>
</dbReference>
<dbReference type="Proteomes" id="UP000799302">
    <property type="component" value="Unassembled WGS sequence"/>
</dbReference>
<keyword evidence="3" id="KW-1185">Reference proteome</keyword>
<sequence>MSPAPRVFVTGVTGYLGGHTVMRIIEKHPEWIIVALVRNVNQRNTILARWPKIEVVLGDLDSKELLIEEGKKADVVVQIASSDHIPGVLALIEGLSQKKPAPGRLIHVSGTGMLNDVSNGFGQPSEKVYHDIADVVEITSLPIENHVHRDVDIAVLEGNKKYSVPTAILSPPMIHGVGKGPIKTRSIQIPFLIDAILKHGKGFQVLEGQNMWNSLHIDDAASAFILLVEEALKPNGGNAQWGSDGYYFAEAGEFKWGDVSKAITNSLLAQGAIKNEDVDKLTVEQASALHPWAPLLWGGNCRARADRLHALGWKAAGPDMFETLPSMVAEEVKNFGAQSNTTTFGK</sequence>
<dbReference type="InterPro" id="IPR051783">
    <property type="entry name" value="NAD(P)-dependent_oxidoreduct"/>
</dbReference>